<dbReference type="GO" id="GO:0051287">
    <property type="term" value="F:NAD binding"/>
    <property type="evidence" value="ECO:0007669"/>
    <property type="project" value="InterPro"/>
</dbReference>
<evidence type="ECO:0000256" key="2">
    <source>
        <dbReference type="ARBA" id="ARBA00023002"/>
    </source>
</evidence>
<dbReference type="InterPro" id="IPR036291">
    <property type="entry name" value="NAD(P)-bd_dom_sf"/>
</dbReference>
<evidence type="ECO:0000259" key="6">
    <source>
        <dbReference type="Pfam" id="PF02826"/>
    </source>
</evidence>
<dbReference type="Pfam" id="PF02826">
    <property type="entry name" value="2-Hacid_dh_C"/>
    <property type="match status" value="1"/>
</dbReference>
<dbReference type="PANTHER" id="PTHR42789">
    <property type="entry name" value="D-ISOMER SPECIFIC 2-HYDROXYACID DEHYDROGENASE FAMILY PROTEIN (AFU_ORTHOLOGUE AFUA_6G10090)"/>
    <property type="match status" value="1"/>
</dbReference>
<dbReference type="InterPro" id="IPR006140">
    <property type="entry name" value="D-isomer_DH_NAD-bd"/>
</dbReference>
<sequence length="334" mass="36468">MYISRPVIAIIDDYEGFVPALDAYCMLNDALPNADIRVITRQPLDDAAVRQMRDVEYLVLIRERSQITAQFLDRLPVLRALVQTGTAGQAATSHIDQEACAQRGIAILEGGASDGHSAAEITWALVLNASRNVHHYMISMKQGSWQQGNPMGQIGRALHGQTLGILGYGRIGQLLGGYAKAFGMDVLVWGRENTRLAAQRTGARLADGRDALFEQSDVLALQMRMNAESRHSVTLRDLALMKPTSLLVNTGRPGLIEPGALVAALKVGRPGRVAVDVFDHEPVLQATELTESPRCTATPHIGYVERNSYELLFDAAFRKLIAYLNTAEVVDKPA</sequence>
<reference evidence="7 8" key="1">
    <citation type="submission" date="2017-10" db="EMBL/GenBank/DDBJ databases">
        <title>Two draft genome sequences of Pusillimonas sp. strains isolated from a nitrate- and radionuclide-contaminated groundwater in Russia.</title>
        <authorList>
            <person name="Grouzdev D.S."/>
            <person name="Tourova T.P."/>
            <person name="Goeva M.A."/>
            <person name="Babich T.L."/>
            <person name="Sokolova D.S."/>
            <person name="Abdullin R."/>
            <person name="Poltaraus A.B."/>
            <person name="Toshchakov S.V."/>
            <person name="Nazina T.N."/>
        </authorList>
    </citation>
    <scope>NUCLEOTIDE SEQUENCE [LARGE SCALE GENOMIC DNA]</scope>
    <source>
        <strain evidence="7 8">JR1/69-2-13</strain>
    </source>
</reference>
<keyword evidence="8" id="KW-1185">Reference proteome</keyword>
<dbReference type="AlphaFoldDB" id="A0A2N4UBW6"/>
<comment type="similarity">
    <text evidence="1 4">Belongs to the D-isomer specific 2-hydroxyacid dehydrogenase family.</text>
</comment>
<dbReference type="InterPro" id="IPR050857">
    <property type="entry name" value="D-2-hydroxyacid_DH"/>
</dbReference>
<dbReference type="Proteomes" id="UP000234328">
    <property type="component" value="Unassembled WGS sequence"/>
</dbReference>
<dbReference type="InterPro" id="IPR006139">
    <property type="entry name" value="D-isomer_2_OHA_DH_cat_dom"/>
</dbReference>
<evidence type="ECO:0000256" key="4">
    <source>
        <dbReference type="RuleBase" id="RU003719"/>
    </source>
</evidence>
<evidence type="ECO:0000259" key="5">
    <source>
        <dbReference type="Pfam" id="PF00389"/>
    </source>
</evidence>
<dbReference type="GO" id="GO:0016616">
    <property type="term" value="F:oxidoreductase activity, acting on the CH-OH group of donors, NAD or NADP as acceptor"/>
    <property type="evidence" value="ECO:0007669"/>
    <property type="project" value="InterPro"/>
</dbReference>
<dbReference type="InterPro" id="IPR029753">
    <property type="entry name" value="D-isomer_DH_CS"/>
</dbReference>
<evidence type="ECO:0000313" key="7">
    <source>
        <dbReference type="EMBL" id="PLC52497.1"/>
    </source>
</evidence>
<dbReference type="EMBL" id="PDNV01000013">
    <property type="protein sequence ID" value="PLC52497.1"/>
    <property type="molecule type" value="Genomic_DNA"/>
</dbReference>
<dbReference type="Gene3D" id="3.40.50.720">
    <property type="entry name" value="NAD(P)-binding Rossmann-like Domain"/>
    <property type="match status" value="2"/>
</dbReference>
<dbReference type="RefSeq" id="WP_102071516.1">
    <property type="nucleotide sequence ID" value="NZ_PDNV01000013.1"/>
</dbReference>
<evidence type="ECO:0000256" key="3">
    <source>
        <dbReference type="ARBA" id="ARBA00023027"/>
    </source>
</evidence>
<evidence type="ECO:0000313" key="8">
    <source>
        <dbReference type="Proteomes" id="UP000234328"/>
    </source>
</evidence>
<dbReference type="PANTHER" id="PTHR42789:SF1">
    <property type="entry name" value="D-ISOMER SPECIFIC 2-HYDROXYACID DEHYDROGENASE FAMILY PROTEIN (AFU_ORTHOLOGUE AFUA_6G10090)"/>
    <property type="match status" value="1"/>
</dbReference>
<feature type="domain" description="D-isomer specific 2-hydroxyacid dehydrogenase NAD-binding" evidence="6">
    <location>
        <begin position="124"/>
        <end position="302"/>
    </location>
</feature>
<keyword evidence="2 4" id="KW-0560">Oxidoreductase</keyword>
<protein>
    <submittedName>
        <fullName evidence="7">3-phosphoglycerate dehydrogenase</fullName>
    </submittedName>
</protein>
<gene>
    <name evidence="7" type="ORF">CR155_17900</name>
</gene>
<dbReference type="Pfam" id="PF00389">
    <property type="entry name" value="2-Hacid_dh"/>
    <property type="match status" value="1"/>
</dbReference>
<dbReference type="OrthoDB" id="9805416at2"/>
<dbReference type="SUPFAM" id="SSF52283">
    <property type="entry name" value="Formate/glycerate dehydrogenase catalytic domain-like"/>
    <property type="match status" value="1"/>
</dbReference>
<dbReference type="PROSITE" id="PS00671">
    <property type="entry name" value="D_2_HYDROXYACID_DH_3"/>
    <property type="match status" value="1"/>
</dbReference>
<accession>A0A2N4UBW6</accession>
<evidence type="ECO:0000256" key="1">
    <source>
        <dbReference type="ARBA" id="ARBA00005854"/>
    </source>
</evidence>
<organism evidence="7 8">
    <name type="scientific">Pollutimonas nitritireducens</name>
    <dbReference type="NCBI Taxonomy" id="2045209"/>
    <lineage>
        <taxon>Bacteria</taxon>
        <taxon>Pseudomonadati</taxon>
        <taxon>Pseudomonadota</taxon>
        <taxon>Betaproteobacteria</taxon>
        <taxon>Burkholderiales</taxon>
        <taxon>Alcaligenaceae</taxon>
        <taxon>Pollutimonas</taxon>
    </lineage>
</organism>
<comment type="caution">
    <text evidence="7">The sequence shown here is derived from an EMBL/GenBank/DDBJ whole genome shotgun (WGS) entry which is preliminary data.</text>
</comment>
<feature type="domain" description="D-isomer specific 2-hydroxyacid dehydrogenase catalytic" evidence="5">
    <location>
        <begin position="35"/>
        <end position="326"/>
    </location>
</feature>
<keyword evidence="3" id="KW-0520">NAD</keyword>
<name>A0A2N4UBW6_9BURK</name>
<proteinExistence type="inferred from homology"/>
<dbReference type="CDD" id="cd12169">
    <property type="entry name" value="PGDH_like_1"/>
    <property type="match status" value="1"/>
</dbReference>
<dbReference type="SUPFAM" id="SSF51735">
    <property type="entry name" value="NAD(P)-binding Rossmann-fold domains"/>
    <property type="match status" value="1"/>
</dbReference>